<dbReference type="InterPro" id="IPR048863">
    <property type="entry name" value="BRR2_plug"/>
</dbReference>
<dbReference type="PANTHER" id="PTHR47961:SF4">
    <property type="entry name" value="ACTIVATING SIGNAL COINTEGRATOR 1 COMPLEX SUBUNIT 3"/>
    <property type="match status" value="1"/>
</dbReference>
<keyword evidence="3" id="KW-0347">Helicase</keyword>
<organism evidence="9 10">
    <name type="scientific">Buteo japonicus</name>
    <dbReference type="NCBI Taxonomy" id="224669"/>
    <lineage>
        <taxon>Eukaryota</taxon>
        <taxon>Metazoa</taxon>
        <taxon>Chordata</taxon>
        <taxon>Craniata</taxon>
        <taxon>Vertebrata</taxon>
        <taxon>Euteleostomi</taxon>
        <taxon>Archelosauria</taxon>
        <taxon>Archosauria</taxon>
        <taxon>Dinosauria</taxon>
        <taxon>Saurischia</taxon>
        <taxon>Theropoda</taxon>
        <taxon>Coelurosauria</taxon>
        <taxon>Aves</taxon>
        <taxon>Neognathae</taxon>
        <taxon>Neoaves</taxon>
        <taxon>Telluraves</taxon>
        <taxon>Accipitrimorphae</taxon>
        <taxon>Accipitriformes</taxon>
        <taxon>Accipitridae</taxon>
        <taxon>Accipitrinae</taxon>
        <taxon>Buteo</taxon>
    </lineage>
</organism>
<feature type="region of interest" description="Disordered" evidence="5">
    <location>
        <begin position="51"/>
        <end position="81"/>
    </location>
</feature>
<reference evidence="9" key="2">
    <citation type="submission" date="2025-09" db="UniProtKB">
        <authorList>
            <consortium name="Ensembl"/>
        </authorList>
    </citation>
    <scope>IDENTIFICATION</scope>
</reference>
<keyword evidence="1" id="KW-0547">Nucleotide-binding</keyword>
<feature type="domain" description="Brr2 N-terminal helicase PWI" evidence="7">
    <location>
        <begin position="255"/>
        <end position="368"/>
    </location>
</feature>
<keyword evidence="10" id="KW-1185">Reference proteome</keyword>
<protein>
    <submittedName>
        <fullName evidence="9">Small nuclear ribonucleoprotein U5 subunit 200</fullName>
    </submittedName>
</protein>
<feature type="domain" description="Pre-mRNA-splicing helicase BRR2-like plug" evidence="8">
    <location>
        <begin position="109"/>
        <end position="175"/>
    </location>
</feature>
<evidence type="ECO:0000259" key="7">
    <source>
        <dbReference type="Pfam" id="PF18149"/>
    </source>
</evidence>
<dbReference type="InterPro" id="IPR011545">
    <property type="entry name" value="DEAD/DEAH_box_helicase_dom"/>
</dbReference>
<proteinExistence type="predicted"/>
<dbReference type="InterPro" id="IPR041094">
    <property type="entry name" value="Brr2_helicase_PWI"/>
</dbReference>
<dbReference type="Gene3D" id="3.40.50.300">
    <property type="entry name" value="P-loop containing nucleotide triphosphate hydrolases"/>
    <property type="match status" value="1"/>
</dbReference>
<evidence type="ECO:0000313" key="9">
    <source>
        <dbReference type="Ensembl" id="ENSBJAP00000019104.1"/>
    </source>
</evidence>
<dbReference type="GO" id="GO:0003676">
    <property type="term" value="F:nucleic acid binding"/>
    <property type="evidence" value="ECO:0007669"/>
    <property type="project" value="InterPro"/>
</dbReference>
<dbReference type="GO" id="GO:0003678">
    <property type="term" value="F:DNA helicase activity"/>
    <property type="evidence" value="ECO:0007669"/>
    <property type="project" value="TreeGrafter"/>
</dbReference>
<keyword evidence="4" id="KW-0067">ATP-binding</keyword>
<keyword evidence="2" id="KW-0378">Hydrolase</keyword>
<dbReference type="SUPFAM" id="SSF52540">
    <property type="entry name" value="P-loop containing nucleoside triphosphate hydrolases"/>
    <property type="match status" value="1"/>
</dbReference>
<dbReference type="GO" id="GO:0000712">
    <property type="term" value="P:resolution of meiotic recombination intermediates"/>
    <property type="evidence" value="ECO:0007669"/>
    <property type="project" value="TreeGrafter"/>
</dbReference>
<dbReference type="GO" id="GO:0005634">
    <property type="term" value="C:nucleus"/>
    <property type="evidence" value="ECO:0007669"/>
    <property type="project" value="TreeGrafter"/>
</dbReference>
<dbReference type="PANTHER" id="PTHR47961">
    <property type="entry name" value="DNA POLYMERASE THETA, PUTATIVE (AFU_ORTHOLOGUE AFUA_1G05260)-RELATED"/>
    <property type="match status" value="1"/>
</dbReference>
<dbReference type="FunFam" id="3.40.50.300:FF:003287">
    <property type="entry name" value="U5 small nuclear ribonucleoprotein 200 kDa helicase"/>
    <property type="match status" value="1"/>
</dbReference>
<evidence type="ECO:0000259" key="8">
    <source>
        <dbReference type="Pfam" id="PF21188"/>
    </source>
</evidence>
<evidence type="ECO:0000256" key="5">
    <source>
        <dbReference type="SAM" id="MobiDB-lite"/>
    </source>
</evidence>
<dbReference type="GO" id="GO:0016787">
    <property type="term" value="F:hydrolase activity"/>
    <property type="evidence" value="ECO:0007669"/>
    <property type="project" value="UniProtKB-KW"/>
</dbReference>
<accession>A0A8C0BP34</accession>
<dbReference type="Pfam" id="PF18149">
    <property type="entry name" value="Helicase_PWI"/>
    <property type="match status" value="1"/>
</dbReference>
<dbReference type="InterPro" id="IPR027417">
    <property type="entry name" value="P-loop_NTPase"/>
</dbReference>
<dbReference type="Ensembl" id="ENSBJAT00000019631.1">
    <property type="protein sequence ID" value="ENSBJAP00000019104.1"/>
    <property type="gene ID" value="ENSBJAG00000012531.1"/>
</dbReference>
<dbReference type="GO" id="GO:0005524">
    <property type="term" value="F:ATP binding"/>
    <property type="evidence" value="ECO:0007669"/>
    <property type="project" value="UniProtKB-KW"/>
</dbReference>
<feature type="domain" description="DEAD/DEAH-box helicase" evidence="6">
    <location>
        <begin position="487"/>
        <end position="528"/>
    </location>
</feature>
<evidence type="ECO:0000256" key="1">
    <source>
        <dbReference type="ARBA" id="ARBA00022741"/>
    </source>
</evidence>
<dbReference type="Pfam" id="PF00270">
    <property type="entry name" value="DEAD"/>
    <property type="match status" value="1"/>
</dbReference>
<dbReference type="AlphaFoldDB" id="A0A8C0BP34"/>
<dbReference type="Pfam" id="PF21188">
    <property type="entry name" value="BRR2_plug"/>
    <property type="match status" value="1"/>
</dbReference>
<reference evidence="9" key="1">
    <citation type="submission" date="2025-08" db="UniProtKB">
        <authorList>
            <consortium name="Ensembl"/>
        </authorList>
    </citation>
    <scope>IDENTIFICATION</scope>
</reference>
<evidence type="ECO:0000256" key="4">
    <source>
        <dbReference type="ARBA" id="ARBA00022840"/>
    </source>
</evidence>
<name>A0A8C0BP34_9AVES</name>
<evidence type="ECO:0000256" key="3">
    <source>
        <dbReference type="ARBA" id="ARBA00022806"/>
    </source>
</evidence>
<evidence type="ECO:0000313" key="10">
    <source>
        <dbReference type="Proteomes" id="UP000694555"/>
    </source>
</evidence>
<sequence length="655" mass="74075">MADVTARSLQYEYKANSNLVLQADRSLIDRTRRDEPTGEVLSLVGKLDGTRMGDKAQRTKPQMQEERRAKRRKRDEDRHDINKMKGYTLLSEGIDEMVGIIYKPKTKETRETYEVLLSFIQAALGDQPRDILCGAADEVLAVLKNEKLRDKERRKEIDLLLGQTDDTRYHVLVNLGKKITDYGGDKEIQNMDDNIDETYGVNVQFESDEEEGDEDIYGEVRDEASDDDMEGDEAVVRCTLSANLVASGELMSSKKKDLHPRDIDAFWLQRQLSRFYDDAIVSQKKADEVLEILKTASDDRECENQLVLLLGFNTFDFIKVLRQHRMMSDLGPFLYCTLLASAQSEAEKERIMGKMEADPELSKFLYQLHETEKEDLIREERSRRERVRQSRMDTDLETMDLDQGGEALAPRQVLDLEDLVFAQGSHFMANKRCQLPDGSFRRQRKGYEEVHVPALKPKPFGSEEQLVSVEKLPKYAQAGFEGFKTLNRIQSKLYRAALESDENLLLCAPTGAGKTNVALMCMLREIGKHINIDGTINVLGAGDGGQLWEGKERFVDGGSPAVQGGNQCYPDHCLYPGEVGHHHPQGRRTHLYPAGAAGHPGESASVRKALVWRRGAVMGAGSFGVAVPERVLAVEYVSGAWLWRDWAFELWDECA</sequence>
<evidence type="ECO:0000259" key="6">
    <source>
        <dbReference type="Pfam" id="PF00270"/>
    </source>
</evidence>
<dbReference type="InterPro" id="IPR050474">
    <property type="entry name" value="Hel308_SKI2-like"/>
</dbReference>
<evidence type="ECO:0000256" key="2">
    <source>
        <dbReference type="ARBA" id="ARBA00022801"/>
    </source>
</evidence>
<dbReference type="Proteomes" id="UP000694555">
    <property type="component" value="Unplaced"/>
</dbReference>